<name>A0A9K3PHU4_9STRA</name>
<evidence type="ECO:0000256" key="1">
    <source>
        <dbReference type="SAM" id="SignalP"/>
    </source>
</evidence>
<protein>
    <submittedName>
        <fullName evidence="2">Uncharacterized protein</fullName>
    </submittedName>
</protein>
<evidence type="ECO:0000313" key="3">
    <source>
        <dbReference type="Proteomes" id="UP000693970"/>
    </source>
</evidence>
<accession>A0A9K3PHU4</accession>
<evidence type="ECO:0000313" key="2">
    <source>
        <dbReference type="EMBL" id="KAG7347321.1"/>
    </source>
</evidence>
<dbReference type="EMBL" id="JAGRRH010000020">
    <property type="protein sequence ID" value="KAG7347321.1"/>
    <property type="molecule type" value="Genomic_DNA"/>
</dbReference>
<comment type="caution">
    <text evidence="2">The sequence shown here is derived from an EMBL/GenBank/DDBJ whole genome shotgun (WGS) entry which is preliminary data.</text>
</comment>
<proteinExistence type="predicted"/>
<dbReference type="AlphaFoldDB" id="A0A9K3PHU4"/>
<feature type="chain" id="PRO_5039907295" evidence="1">
    <location>
        <begin position="38"/>
        <end position="245"/>
    </location>
</feature>
<organism evidence="2 3">
    <name type="scientific">Nitzschia inconspicua</name>
    <dbReference type="NCBI Taxonomy" id="303405"/>
    <lineage>
        <taxon>Eukaryota</taxon>
        <taxon>Sar</taxon>
        <taxon>Stramenopiles</taxon>
        <taxon>Ochrophyta</taxon>
        <taxon>Bacillariophyta</taxon>
        <taxon>Bacillariophyceae</taxon>
        <taxon>Bacillariophycidae</taxon>
        <taxon>Bacillariales</taxon>
        <taxon>Bacillariaceae</taxon>
        <taxon>Nitzschia</taxon>
    </lineage>
</organism>
<sequence length="245" mass="27772">MISKRRRQTTHHHHHPIVMILLCCLGTLLLCVVTTQGFEFQHDFDPKICAKDVEKCTTTNDMWYKCPISCSNHLEEEGAMAEERDDPEQFYHLKTTKSDGSPFSLEDNEGYVTLFAALPLLPGMSQYYYDAIEHIAQVYKYTLVPMILPIVVEGNSNNSLDALPPKTNSKTILLENGSTSNPVLQYLVTRQVVAGNPTLKLTLNRPTIFLVSHTGMYIEQLAAPSMELMERRIKVHEWAMSKGDL</sequence>
<dbReference type="OrthoDB" id="44030at2759"/>
<dbReference type="Proteomes" id="UP000693970">
    <property type="component" value="Unassembled WGS sequence"/>
</dbReference>
<feature type="signal peptide" evidence="1">
    <location>
        <begin position="1"/>
        <end position="37"/>
    </location>
</feature>
<keyword evidence="3" id="KW-1185">Reference proteome</keyword>
<keyword evidence="1" id="KW-0732">Signal</keyword>
<reference evidence="2" key="2">
    <citation type="submission" date="2021-04" db="EMBL/GenBank/DDBJ databases">
        <authorList>
            <person name="Podell S."/>
        </authorList>
    </citation>
    <scope>NUCLEOTIDE SEQUENCE</scope>
    <source>
        <strain evidence="2">Hildebrandi</strain>
    </source>
</reference>
<reference evidence="2" key="1">
    <citation type="journal article" date="2021" name="Sci. Rep.">
        <title>Diploid genomic architecture of Nitzschia inconspicua, an elite biomass production diatom.</title>
        <authorList>
            <person name="Oliver A."/>
            <person name="Podell S."/>
            <person name="Pinowska A."/>
            <person name="Traller J.C."/>
            <person name="Smith S.R."/>
            <person name="McClure R."/>
            <person name="Beliaev A."/>
            <person name="Bohutskyi P."/>
            <person name="Hill E.A."/>
            <person name="Rabines A."/>
            <person name="Zheng H."/>
            <person name="Allen L.Z."/>
            <person name="Kuo A."/>
            <person name="Grigoriev I.V."/>
            <person name="Allen A.E."/>
            <person name="Hazlebeck D."/>
            <person name="Allen E.E."/>
        </authorList>
    </citation>
    <scope>NUCLEOTIDE SEQUENCE</scope>
    <source>
        <strain evidence="2">Hildebrandi</strain>
    </source>
</reference>
<gene>
    <name evidence="2" type="ORF">IV203_016026</name>
</gene>